<keyword evidence="3" id="KW-0723">Serine/threonine-protein kinase</keyword>
<dbReference type="Pfam" id="PF00954">
    <property type="entry name" value="S_locus_glycop"/>
    <property type="match status" value="1"/>
</dbReference>
<keyword evidence="14" id="KW-0675">Receptor</keyword>
<evidence type="ECO:0000256" key="14">
    <source>
        <dbReference type="ARBA" id="ARBA00023170"/>
    </source>
</evidence>
<evidence type="ECO:0000256" key="18">
    <source>
        <dbReference type="PROSITE-ProRule" id="PRU10141"/>
    </source>
</evidence>
<keyword evidence="15" id="KW-0325">Glycoprotein</keyword>
<feature type="binding site" evidence="18">
    <location>
        <position position="1157"/>
    </location>
    <ligand>
        <name>ATP</name>
        <dbReference type="ChEBI" id="CHEBI:30616"/>
    </ligand>
</feature>
<dbReference type="EC" id="2.7.11.1" evidence="2"/>
<dbReference type="Gene3D" id="3.30.200.20">
    <property type="entry name" value="Phosphorylase Kinase, domain 1"/>
    <property type="match status" value="2"/>
</dbReference>
<dbReference type="GO" id="GO:0051707">
    <property type="term" value="P:response to other organism"/>
    <property type="evidence" value="ECO:0007669"/>
    <property type="project" value="UniProtKB-ARBA"/>
</dbReference>
<keyword evidence="10 18" id="KW-0067">ATP-binding</keyword>
<dbReference type="GO" id="GO:0016020">
    <property type="term" value="C:membrane"/>
    <property type="evidence" value="ECO:0007669"/>
    <property type="project" value="UniProtKB-SubCell"/>
</dbReference>
<keyword evidence="9" id="KW-0418">Kinase</keyword>
<dbReference type="FunFam" id="2.90.10.10:FF:000002">
    <property type="entry name" value="Serine/threonine-protein kinase"/>
    <property type="match status" value="2"/>
</dbReference>
<dbReference type="InterPro" id="IPR003609">
    <property type="entry name" value="Pan_app"/>
</dbReference>
<evidence type="ECO:0000256" key="11">
    <source>
        <dbReference type="ARBA" id="ARBA00022989"/>
    </source>
</evidence>
<dbReference type="Proteomes" id="UP001341281">
    <property type="component" value="Chromosome 07"/>
</dbReference>
<evidence type="ECO:0000256" key="6">
    <source>
        <dbReference type="ARBA" id="ARBA00022692"/>
    </source>
</evidence>
<evidence type="ECO:0000256" key="4">
    <source>
        <dbReference type="ARBA" id="ARBA00022536"/>
    </source>
</evidence>
<sequence>MRRLLLLCGLIFSLHNTPSSSVETNTLSRGRALAGLERLVSDNGKFALGFFQPGNDSSNKTVNSYLGIWFHKVPKLTPVWSANGDNPISSPAASPELMISSDGNLIILAQGTIIWSTKANITASGTVAVLLGNGNLVLRSSSNSSDIFWQSFNYPTDTLLSGAKFGHSKVTGLSNHIVSRKNLINQAPGVYSNVLGLDGTMRVSWRSSEEYWSSGKWNGRFFDLIPEMSGPTICNYTFVSNDREVYFSYTLLDESTIFQVMLDVSGQWKVRVWETDDWVTFLYEPKSQCDVYAVCGAFAVCSNNANPLCYCMKGFSVRSSKDWELGDMTGGCIRNTPLDCHGSDKDGTGMTDKFYSMTSVELPLNGIGIHNVTSAKACAQVCLDNCTCTAYSYGQQSGCSIWNDELINVATVDHGETLYLRLAAKEVQSSKRNKHKMIAVVSVGVAIVGLMFLLVIWGKRKWSRQAIDYDEGVTGIGIIAFRYVDMKRATKNFSELLGRGGFGSVFKGWLNGSIAIAVKRLNGVRQGEKQFRAELSSIGIIQHINLVKLIGFCCEGDTRLLVYEHMPNGSLDSHLFQSHGKILDWTIRYQIALGIARGLAYLHHGCRDCIMHCDVKPQNILLDTSFIPKIADFGMAKFLGREFSRVVTTTRGTIGYLAPEWISGTAITSKVDVYSYGMVLLEIVSGKMNYTEYSASHEDQEDYFPVQVGHKLPHGDILSLVDADLHGDVDMEEVERVCKVACWCIQDSEFDRPTMVEVVQFLEGICETEMPPVPSLLFLSENCLSSLPNTLSVPGSAAIDTITPGQALVSSNKLISSNGKFALGFFHAGSKSNNTLNWYLGIWYNKVPNLTQVWVANGDSPLTNLTTSELTISDNGNLVILNQATKSIVWSTKANTTTKNTVAILLNSGNLILRDSANSSEVLWQSFDYPTDTFLPGAKLGWDKGFSINSTKDWELDDRTDGCMRNIPLDCVSNKSTVSSTDKFYSIPCVRLPHNAYNIEAATSAGNSKTVCLSNCSCTAYSWGNGGCLVWYDELLNVKQQQCNDVTDPSGGTLFLRLSAKEEQSHKSSARRIMMATSLAVSFAILFSLALALMIWWNKRKMYSFTLNKSQGVSGIVPFRYTDLQHATKNFSEKLGEGGFGSVYKGFLRDSTTIAVKRLDGASQGEKQFRAEVSSIGNIQHINLVKLLGKEELT</sequence>
<evidence type="ECO:0000256" key="17">
    <source>
        <dbReference type="ARBA" id="ARBA00048679"/>
    </source>
</evidence>
<evidence type="ECO:0000256" key="7">
    <source>
        <dbReference type="ARBA" id="ARBA00022729"/>
    </source>
</evidence>
<keyword evidence="25" id="KW-1185">Reference proteome</keyword>
<evidence type="ECO:0000313" key="25">
    <source>
        <dbReference type="Proteomes" id="UP001341281"/>
    </source>
</evidence>
<keyword evidence="5" id="KW-0808">Transferase</keyword>
<dbReference type="CDD" id="cd00028">
    <property type="entry name" value="B_lectin"/>
    <property type="match status" value="2"/>
</dbReference>
<dbReference type="InterPro" id="IPR001245">
    <property type="entry name" value="Ser-Thr/Tyr_kinase_cat_dom"/>
</dbReference>
<dbReference type="InterPro" id="IPR000858">
    <property type="entry name" value="S_locus_glycoprot_dom"/>
</dbReference>
<feature type="domain" description="Apple" evidence="23">
    <location>
        <begin position="971"/>
        <end position="1059"/>
    </location>
</feature>
<feature type="binding site" evidence="18">
    <location>
        <position position="519"/>
    </location>
    <ligand>
        <name>ATP</name>
        <dbReference type="ChEBI" id="CHEBI:30616"/>
    </ligand>
</feature>
<dbReference type="Gene3D" id="1.10.510.10">
    <property type="entry name" value="Transferase(Phosphotransferase) domain 1"/>
    <property type="match status" value="1"/>
</dbReference>
<dbReference type="GO" id="GO:0005524">
    <property type="term" value="F:ATP binding"/>
    <property type="evidence" value="ECO:0007669"/>
    <property type="project" value="UniProtKB-UniRule"/>
</dbReference>
<dbReference type="PROSITE" id="PS50948">
    <property type="entry name" value="PAN"/>
    <property type="match status" value="2"/>
</dbReference>
<evidence type="ECO:0000256" key="13">
    <source>
        <dbReference type="ARBA" id="ARBA00023157"/>
    </source>
</evidence>
<dbReference type="Pfam" id="PF08276">
    <property type="entry name" value="PAN_2"/>
    <property type="match status" value="2"/>
</dbReference>
<accession>A0AAQ3U641</accession>
<evidence type="ECO:0000256" key="1">
    <source>
        <dbReference type="ARBA" id="ARBA00004479"/>
    </source>
</evidence>
<dbReference type="GO" id="GO:0004674">
    <property type="term" value="F:protein serine/threonine kinase activity"/>
    <property type="evidence" value="ECO:0007669"/>
    <property type="project" value="UniProtKB-KW"/>
</dbReference>
<evidence type="ECO:0000256" key="3">
    <source>
        <dbReference type="ARBA" id="ARBA00022527"/>
    </source>
</evidence>
<dbReference type="InterPro" id="IPR036426">
    <property type="entry name" value="Bulb-type_lectin_dom_sf"/>
</dbReference>
<dbReference type="PROSITE" id="PS50011">
    <property type="entry name" value="PROTEIN_KINASE_DOM"/>
    <property type="match status" value="2"/>
</dbReference>
<evidence type="ECO:0000256" key="5">
    <source>
        <dbReference type="ARBA" id="ARBA00022679"/>
    </source>
</evidence>
<gene>
    <name evidence="24" type="ORF">U9M48_032503</name>
</gene>
<keyword evidence="6 19" id="KW-0812">Transmembrane</keyword>
<evidence type="ECO:0000259" key="22">
    <source>
        <dbReference type="PROSITE" id="PS50927"/>
    </source>
</evidence>
<feature type="transmembrane region" description="Helical" evidence="19">
    <location>
        <begin position="437"/>
        <end position="457"/>
    </location>
</feature>
<evidence type="ECO:0000256" key="16">
    <source>
        <dbReference type="ARBA" id="ARBA00047899"/>
    </source>
</evidence>
<protein>
    <recommendedName>
        <fullName evidence="2">non-specific serine/threonine protein kinase</fullName>
        <ecNumber evidence="2">2.7.11.1</ecNumber>
    </recommendedName>
</protein>
<feature type="domain" description="Bulb-type lectin" evidence="22">
    <location>
        <begin position="24"/>
        <end position="151"/>
    </location>
</feature>
<dbReference type="PROSITE" id="PS50927">
    <property type="entry name" value="BULB_LECTIN"/>
    <property type="match status" value="2"/>
</dbReference>
<dbReference type="Pfam" id="PF07714">
    <property type="entry name" value="PK_Tyr_Ser-Thr"/>
    <property type="match status" value="1"/>
</dbReference>
<dbReference type="PANTHER" id="PTHR47974:SF19">
    <property type="entry name" value="RECEPTOR-LIKE SERINE_THREONINE-PROTEIN KINASE"/>
    <property type="match status" value="1"/>
</dbReference>
<feature type="transmembrane region" description="Helical" evidence="19">
    <location>
        <begin position="1073"/>
        <end position="1097"/>
    </location>
</feature>
<dbReference type="SMART" id="SM00473">
    <property type="entry name" value="PAN_AP"/>
    <property type="match status" value="2"/>
</dbReference>
<keyword evidence="4" id="KW-0245">EGF-like domain</keyword>
<evidence type="ECO:0000256" key="15">
    <source>
        <dbReference type="ARBA" id="ARBA00023180"/>
    </source>
</evidence>
<dbReference type="FunFam" id="1.10.510.10:FF:000227">
    <property type="entry name" value="Serine/threonine-protein kinase"/>
    <property type="match status" value="1"/>
</dbReference>
<evidence type="ECO:0000259" key="21">
    <source>
        <dbReference type="PROSITE" id="PS50011"/>
    </source>
</evidence>
<dbReference type="SUPFAM" id="SSF51110">
    <property type="entry name" value="alpha-D-mannose-specific plant lectins"/>
    <property type="match status" value="2"/>
</dbReference>
<evidence type="ECO:0000256" key="20">
    <source>
        <dbReference type="SAM" id="SignalP"/>
    </source>
</evidence>
<dbReference type="SMART" id="SM00220">
    <property type="entry name" value="S_TKc"/>
    <property type="match status" value="1"/>
</dbReference>
<keyword evidence="7 20" id="KW-0732">Signal</keyword>
<dbReference type="CDD" id="cd14066">
    <property type="entry name" value="STKc_IRAK"/>
    <property type="match status" value="1"/>
</dbReference>
<dbReference type="InterPro" id="IPR001480">
    <property type="entry name" value="Bulb-type_lectin_dom"/>
</dbReference>
<feature type="chain" id="PRO_5042862619" description="non-specific serine/threonine protein kinase" evidence="20">
    <location>
        <begin position="22"/>
        <end position="1194"/>
    </location>
</feature>
<dbReference type="EMBL" id="CP144751">
    <property type="protein sequence ID" value="WVZ85594.1"/>
    <property type="molecule type" value="Genomic_DNA"/>
</dbReference>
<keyword evidence="12 19" id="KW-0472">Membrane</keyword>
<comment type="subcellular location">
    <subcellularLocation>
        <location evidence="1">Membrane</location>
        <topology evidence="1">Single-pass type I membrane protein</topology>
    </subcellularLocation>
</comment>
<organism evidence="24 25">
    <name type="scientific">Paspalum notatum var. saurae</name>
    <dbReference type="NCBI Taxonomy" id="547442"/>
    <lineage>
        <taxon>Eukaryota</taxon>
        <taxon>Viridiplantae</taxon>
        <taxon>Streptophyta</taxon>
        <taxon>Embryophyta</taxon>
        <taxon>Tracheophyta</taxon>
        <taxon>Spermatophyta</taxon>
        <taxon>Magnoliopsida</taxon>
        <taxon>Liliopsida</taxon>
        <taxon>Poales</taxon>
        <taxon>Poaceae</taxon>
        <taxon>PACMAD clade</taxon>
        <taxon>Panicoideae</taxon>
        <taxon>Andropogonodae</taxon>
        <taxon>Paspaleae</taxon>
        <taxon>Paspalinae</taxon>
        <taxon>Paspalum</taxon>
    </lineage>
</organism>
<dbReference type="FunFam" id="3.30.200.20:FF:000178">
    <property type="entry name" value="serine/threonine-protein kinase PBS1-like"/>
    <property type="match status" value="1"/>
</dbReference>
<evidence type="ECO:0000259" key="23">
    <source>
        <dbReference type="PROSITE" id="PS50948"/>
    </source>
</evidence>
<dbReference type="InterPro" id="IPR008271">
    <property type="entry name" value="Ser/Thr_kinase_AS"/>
</dbReference>
<comment type="catalytic activity">
    <reaction evidence="17">
        <text>L-seryl-[protein] + ATP = O-phospho-L-seryl-[protein] + ADP + H(+)</text>
        <dbReference type="Rhea" id="RHEA:17989"/>
        <dbReference type="Rhea" id="RHEA-COMP:9863"/>
        <dbReference type="Rhea" id="RHEA-COMP:11604"/>
        <dbReference type="ChEBI" id="CHEBI:15378"/>
        <dbReference type="ChEBI" id="CHEBI:29999"/>
        <dbReference type="ChEBI" id="CHEBI:30616"/>
        <dbReference type="ChEBI" id="CHEBI:83421"/>
        <dbReference type="ChEBI" id="CHEBI:456216"/>
        <dbReference type="EC" id="2.7.11.1"/>
    </reaction>
</comment>
<dbReference type="InterPro" id="IPR017441">
    <property type="entry name" value="Protein_kinase_ATP_BS"/>
</dbReference>
<dbReference type="Gene3D" id="2.90.10.10">
    <property type="entry name" value="Bulb-type lectin domain"/>
    <property type="match status" value="2"/>
</dbReference>
<dbReference type="GO" id="GO:0048544">
    <property type="term" value="P:recognition of pollen"/>
    <property type="evidence" value="ECO:0007669"/>
    <property type="project" value="InterPro"/>
</dbReference>
<dbReference type="InterPro" id="IPR000719">
    <property type="entry name" value="Prot_kinase_dom"/>
</dbReference>
<proteinExistence type="predicted"/>
<evidence type="ECO:0000256" key="12">
    <source>
        <dbReference type="ARBA" id="ARBA00023136"/>
    </source>
</evidence>
<feature type="domain" description="Protein kinase" evidence="21">
    <location>
        <begin position="1129"/>
        <end position="1194"/>
    </location>
</feature>
<dbReference type="CDD" id="cd01098">
    <property type="entry name" value="PAN_AP_plant"/>
    <property type="match status" value="2"/>
</dbReference>
<dbReference type="SUPFAM" id="SSF56112">
    <property type="entry name" value="Protein kinase-like (PK-like)"/>
    <property type="match status" value="2"/>
</dbReference>
<keyword evidence="8 18" id="KW-0547">Nucleotide-binding</keyword>
<dbReference type="SMART" id="SM00108">
    <property type="entry name" value="B_lectin"/>
    <property type="match status" value="2"/>
</dbReference>
<dbReference type="AlphaFoldDB" id="A0AAQ3U641"/>
<evidence type="ECO:0000256" key="9">
    <source>
        <dbReference type="ARBA" id="ARBA00022777"/>
    </source>
</evidence>
<dbReference type="FunFam" id="3.30.200.20:FF:000059">
    <property type="entry name" value="S-receptor-like serine/threonine-protein kinase"/>
    <property type="match status" value="1"/>
</dbReference>
<feature type="signal peptide" evidence="20">
    <location>
        <begin position="1"/>
        <end position="21"/>
    </location>
</feature>
<evidence type="ECO:0000256" key="8">
    <source>
        <dbReference type="ARBA" id="ARBA00022741"/>
    </source>
</evidence>
<dbReference type="Pfam" id="PF01453">
    <property type="entry name" value="B_lectin"/>
    <property type="match status" value="2"/>
</dbReference>
<dbReference type="PANTHER" id="PTHR47974">
    <property type="entry name" value="OS07G0415500 PROTEIN"/>
    <property type="match status" value="1"/>
</dbReference>
<dbReference type="PROSITE" id="PS00108">
    <property type="entry name" value="PROTEIN_KINASE_ST"/>
    <property type="match status" value="1"/>
</dbReference>
<keyword evidence="11 19" id="KW-1133">Transmembrane helix</keyword>
<dbReference type="Pfam" id="PF00069">
    <property type="entry name" value="Pkinase"/>
    <property type="match status" value="1"/>
</dbReference>
<comment type="catalytic activity">
    <reaction evidence="16">
        <text>L-threonyl-[protein] + ATP = O-phospho-L-threonyl-[protein] + ADP + H(+)</text>
        <dbReference type="Rhea" id="RHEA:46608"/>
        <dbReference type="Rhea" id="RHEA-COMP:11060"/>
        <dbReference type="Rhea" id="RHEA-COMP:11605"/>
        <dbReference type="ChEBI" id="CHEBI:15378"/>
        <dbReference type="ChEBI" id="CHEBI:30013"/>
        <dbReference type="ChEBI" id="CHEBI:30616"/>
        <dbReference type="ChEBI" id="CHEBI:61977"/>
        <dbReference type="ChEBI" id="CHEBI:456216"/>
        <dbReference type="EC" id="2.7.11.1"/>
    </reaction>
</comment>
<evidence type="ECO:0000313" key="24">
    <source>
        <dbReference type="EMBL" id="WVZ85594.1"/>
    </source>
</evidence>
<dbReference type="InterPro" id="IPR011009">
    <property type="entry name" value="Kinase-like_dom_sf"/>
</dbReference>
<feature type="domain" description="Bulb-type lectin" evidence="22">
    <location>
        <begin position="799"/>
        <end position="926"/>
    </location>
</feature>
<keyword evidence="13" id="KW-1015">Disulfide bond</keyword>
<feature type="domain" description="Protein kinase" evidence="21">
    <location>
        <begin position="491"/>
        <end position="762"/>
    </location>
</feature>
<evidence type="ECO:0000256" key="19">
    <source>
        <dbReference type="SAM" id="Phobius"/>
    </source>
</evidence>
<feature type="domain" description="Apple" evidence="23">
    <location>
        <begin position="340"/>
        <end position="423"/>
    </location>
</feature>
<name>A0AAQ3U641_PASNO</name>
<dbReference type="PROSITE" id="PS00107">
    <property type="entry name" value="PROTEIN_KINASE_ATP"/>
    <property type="match status" value="2"/>
</dbReference>
<reference evidence="24 25" key="1">
    <citation type="submission" date="2024-02" db="EMBL/GenBank/DDBJ databases">
        <title>High-quality chromosome-scale genome assembly of Pensacola bahiagrass (Paspalum notatum Flugge var. saurae).</title>
        <authorList>
            <person name="Vega J.M."/>
            <person name="Podio M."/>
            <person name="Orjuela J."/>
            <person name="Siena L.A."/>
            <person name="Pessino S.C."/>
            <person name="Combes M.C."/>
            <person name="Mariac C."/>
            <person name="Albertini E."/>
            <person name="Pupilli F."/>
            <person name="Ortiz J.P.A."/>
            <person name="Leblanc O."/>
        </authorList>
    </citation>
    <scope>NUCLEOTIDE SEQUENCE [LARGE SCALE GENOMIC DNA]</scope>
    <source>
        <strain evidence="24">R1</strain>
        <tissue evidence="24">Leaf</tissue>
    </source>
</reference>
<evidence type="ECO:0000256" key="2">
    <source>
        <dbReference type="ARBA" id="ARBA00012513"/>
    </source>
</evidence>
<evidence type="ECO:0000256" key="10">
    <source>
        <dbReference type="ARBA" id="ARBA00022840"/>
    </source>
</evidence>